<dbReference type="InterPro" id="IPR011009">
    <property type="entry name" value="Kinase-like_dom_sf"/>
</dbReference>
<name>A0AAU8N779_9BACL</name>
<dbReference type="Gene3D" id="3.30.200.20">
    <property type="entry name" value="Phosphorylase Kinase, domain 1"/>
    <property type="match status" value="1"/>
</dbReference>
<dbReference type="Gene3D" id="3.90.1200.10">
    <property type="match status" value="1"/>
</dbReference>
<feature type="domain" description="Aminoglycoside phosphotransferase" evidence="2">
    <location>
        <begin position="36"/>
        <end position="287"/>
    </location>
</feature>
<evidence type="ECO:0000256" key="1">
    <source>
        <dbReference type="ARBA" id="ARBA00038240"/>
    </source>
</evidence>
<gene>
    <name evidence="3" type="ORF">ABXS70_15490</name>
</gene>
<dbReference type="Pfam" id="PF01636">
    <property type="entry name" value="APH"/>
    <property type="match status" value="1"/>
</dbReference>
<evidence type="ECO:0000313" key="3">
    <source>
        <dbReference type="EMBL" id="XCP92658.1"/>
    </source>
</evidence>
<reference evidence="3" key="1">
    <citation type="submission" date="2024-05" db="EMBL/GenBank/DDBJ databases">
        <title>Draft genome assemblies of 36 bacteria isolated from hibernating arctic ground squirrels.</title>
        <authorList>
            <person name="McKee H."/>
            <person name="Mullen L."/>
            <person name="Drown D.M."/>
            <person name="Duddleston K.N."/>
        </authorList>
    </citation>
    <scope>NUCLEOTIDE SEQUENCE</scope>
    <source>
        <strain evidence="3">AN1007</strain>
    </source>
</reference>
<dbReference type="AlphaFoldDB" id="A0AAU8N779"/>
<dbReference type="PANTHER" id="PTHR21064">
    <property type="entry name" value="AMINOGLYCOSIDE PHOSPHOTRANSFERASE DOMAIN-CONTAINING PROTEIN-RELATED"/>
    <property type="match status" value="1"/>
</dbReference>
<protein>
    <submittedName>
        <fullName evidence="3">Phosphotransferase</fullName>
    </submittedName>
</protein>
<accession>A0AAU8N779</accession>
<sequence length="370" mass="42041">MSNKQQHSLLPSEQQLISNVLDLYGFTSKWQAERSKGGMNNTTFVLHTSEAHFIMRQYETHNDQMKIAFEHGLLIALSDTAFELDVPKPVISLSNGSETTDQVPTGNQEMYKENKKTYQVIRDHNTGAIKIVTLFRYLEGVNPVWDSPGQLLQLGRAAGQLSSALARLELALEPVYPPYYRIDEAYPLCTPVHLLELCASPPQMLAACSGELEQLRHELPGLFEALRGMEQLPHQLVHGDVNASNVLFDREGNPSAILDFEFATWDLRVMELAVPMSDMLTMDKSEDWMWQAQASLIRGFREKVGLAGEELKAIPQLILLRSLDVVMHFISRMMEGTDEPGVAVQQIVKLKQRIDWMRQHEDRLRQLLME</sequence>
<proteinExistence type="inferred from homology"/>
<organism evidence="3">
    <name type="scientific">Paenibacillus sp. AN1007</name>
    <dbReference type="NCBI Taxonomy" id="3151385"/>
    <lineage>
        <taxon>Bacteria</taxon>
        <taxon>Bacillati</taxon>
        <taxon>Bacillota</taxon>
        <taxon>Bacilli</taxon>
        <taxon>Bacillales</taxon>
        <taxon>Paenibacillaceae</taxon>
        <taxon>Paenibacillus</taxon>
    </lineage>
</organism>
<comment type="similarity">
    <text evidence="1">Belongs to the pseudomonas-type ThrB family.</text>
</comment>
<dbReference type="RefSeq" id="WP_366288981.1">
    <property type="nucleotide sequence ID" value="NZ_CP159992.1"/>
</dbReference>
<evidence type="ECO:0000259" key="2">
    <source>
        <dbReference type="Pfam" id="PF01636"/>
    </source>
</evidence>
<dbReference type="InterPro" id="IPR002575">
    <property type="entry name" value="Aminoglycoside_PTrfase"/>
</dbReference>
<dbReference type="PANTHER" id="PTHR21064:SF6">
    <property type="entry name" value="AMINOGLYCOSIDE PHOSPHOTRANSFERASE DOMAIN-CONTAINING PROTEIN"/>
    <property type="match status" value="1"/>
</dbReference>
<dbReference type="InterPro" id="IPR050249">
    <property type="entry name" value="Pseudomonas-type_ThrB"/>
</dbReference>
<dbReference type="GO" id="GO:0019202">
    <property type="term" value="F:amino acid kinase activity"/>
    <property type="evidence" value="ECO:0007669"/>
    <property type="project" value="TreeGrafter"/>
</dbReference>
<dbReference type="EMBL" id="CP159992">
    <property type="protein sequence ID" value="XCP92658.1"/>
    <property type="molecule type" value="Genomic_DNA"/>
</dbReference>
<dbReference type="SUPFAM" id="SSF56112">
    <property type="entry name" value="Protein kinase-like (PK-like)"/>
    <property type="match status" value="1"/>
</dbReference>